<sequence length="568" mass="63921">MDMPFVYSRGARSKDGWCAPELPSLTRQASAPSLDSSTFDVRDGHSANPFPRTGLRRSSSAAAVGPRSTSVKRSSRAQHSAQDVRWPPHDDSGFGGRASRAVQRRSEAFQLEARLSERLRELGRSTGERRPVERPSHGRGAGLSDAWHGKVPFEAPLPAHKSHPSSPFVEAPRHGELVELPESLKVYSDLFEEVIDRDRVFGSLLRKIKTAYDALLTAPPKQHSQVPMQPTFQPPAPPGSRYRGGSGSNEPTTRAEGLQLWELDRENHALKDLVERLHCELEDAVKREDRWKRKAAKKGQLGGPAPQDEWCVRQKHRAQQNESMHRPDHVPHHYLLQQEQPPHQQFLAQHQYPAHKQFGHEQQPSYVAAQQEHRPADERHTSPRRRKRPDAGGVSQESRSQSADGKNRASGSWVRPFHASMREPSVPLEFEEEGSHQAHTTSLHSHNGHHPAPQMQYQLSEDPPQMLSMSSISPNHSAPQQHSELVETARSADSGTLPQRPTRRHCVKPAEVPPLDFTQLQNHVEEDEEDEDGVPEEEQEEVEEGSSRSVQDHSQRSQADEGWTFTNH</sequence>
<accession>A0A7S1AGY9</accession>
<proteinExistence type="predicted"/>
<feature type="region of interest" description="Disordered" evidence="2">
    <location>
        <begin position="120"/>
        <end position="170"/>
    </location>
</feature>
<feature type="compositionally biased region" description="Polar residues" evidence="2">
    <location>
        <begin position="26"/>
        <end position="39"/>
    </location>
</feature>
<feature type="compositionally biased region" description="Polar residues" evidence="2">
    <location>
        <begin position="56"/>
        <end position="81"/>
    </location>
</feature>
<feature type="compositionally biased region" description="Basic and acidic residues" evidence="2">
    <location>
        <begin position="120"/>
        <end position="136"/>
    </location>
</feature>
<evidence type="ECO:0008006" key="4">
    <source>
        <dbReference type="Google" id="ProtNLM"/>
    </source>
</evidence>
<evidence type="ECO:0000256" key="2">
    <source>
        <dbReference type="SAM" id="MobiDB-lite"/>
    </source>
</evidence>
<name>A0A7S1AGY9_NOCSC</name>
<evidence type="ECO:0000256" key="1">
    <source>
        <dbReference type="SAM" id="Coils"/>
    </source>
</evidence>
<reference evidence="3" key="1">
    <citation type="submission" date="2021-01" db="EMBL/GenBank/DDBJ databases">
        <authorList>
            <person name="Corre E."/>
            <person name="Pelletier E."/>
            <person name="Niang G."/>
            <person name="Scheremetjew M."/>
            <person name="Finn R."/>
            <person name="Kale V."/>
            <person name="Holt S."/>
            <person name="Cochrane G."/>
            <person name="Meng A."/>
            <person name="Brown T."/>
            <person name="Cohen L."/>
        </authorList>
    </citation>
    <scope>NUCLEOTIDE SEQUENCE</scope>
</reference>
<protein>
    <recommendedName>
        <fullName evidence="4">Translin-associated factor X-interacting protein 1 N-terminal domain-containing protein</fullName>
    </recommendedName>
</protein>
<keyword evidence="1" id="KW-0175">Coiled coil</keyword>
<feature type="compositionally biased region" description="Basic and acidic residues" evidence="2">
    <location>
        <begin position="550"/>
        <end position="559"/>
    </location>
</feature>
<feature type="region of interest" description="Disordered" evidence="2">
    <location>
        <begin position="359"/>
        <end position="568"/>
    </location>
</feature>
<feature type="compositionally biased region" description="Polar residues" evidence="2">
    <location>
        <begin position="467"/>
        <end position="483"/>
    </location>
</feature>
<evidence type="ECO:0000313" key="3">
    <source>
        <dbReference type="EMBL" id="CAD8852633.1"/>
    </source>
</evidence>
<feature type="region of interest" description="Disordered" evidence="2">
    <location>
        <begin position="219"/>
        <end position="254"/>
    </location>
</feature>
<feature type="region of interest" description="Disordered" evidence="2">
    <location>
        <begin position="1"/>
        <end position="20"/>
    </location>
</feature>
<dbReference type="EMBL" id="HBFQ01038090">
    <property type="protein sequence ID" value="CAD8852633.1"/>
    <property type="molecule type" value="Transcribed_RNA"/>
</dbReference>
<organism evidence="3">
    <name type="scientific">Noctiluca scintillans</name>
    <name type="common">Sea sparkle</name>
    <name type="synonym">Red tide dinoflagellate</name>
    <dbReference type="NCBI Taxonomy" id="2966"/>
    <lineage>
        <taxon>Eukaryota</taxon>
        <taxon>Sar</taxon>
        <taxon>Alveolata</taxon>
        <taxon>Dinophyceae</taxon>
        <taxon>Noctilucales</taxon>
        <taxon>Noctilucaceae</taxon>
        <taxon>Noctiluca</taxon>
    </lineage>
</organism>
<gene>
    <name evidence="3" type="ORF">NSCI0253_LOCUS26983</name>
</gene>
<feature type="compositionally biased region" description="Basic and acidic residues" evidence="2">
    <location>
        <begin position="371"/>
        <end position="381"/>
    </location>
</feature>
<feature type="compositionally biased region" description="Polar residues" evidence="2">
    <location>
        <begin position="395"/>
        <end position="404"/>
    </location>
</feature>
<feature type="region of interest" description="Disordered" evidence="2">
    <location>
        <begin position="26"/>
        <end position="105"/>
    </location>
</feature>
<feature type="compositionally biased region" description="Acidic residues" evidence="2">
    <location>
        <begin position="525"/>
        <end position="544"/>
    </location>
</feature>
<dbReference type="AlphaFoldDB" id="A0A7S1AGY9"/>
<feature type="coiled-coil region" evidence="1">
    <location>
        <begin position="267"/>
        <end position="294"/>
    </location>
</feature>